<keyword evidence="10" id="KW-0472">Membrane</keyword>
<proteinExistence type="predicted"/>
<dbReference type="AlphaFoldDB" id="A0AAQ3JPJ3"/>
<dbReference type="PROSITE" id="PS50011">
    <property type="entry name" value="PROTEIN_KINASE_DOM"/>
    <property type="match status" value="1"/>
</dbReference>
<evidence type="ECO:0000256" key="9">
    <source>
        <dbReference type="ARBA" id="ARBA00022989"/>
    </source>
</evidence>
<evidence type="ECO:0000256" key="6">
    <source>
        <dbReference type="ARBA" id="ARBA00022741"/>
    </source>
</evidence>
<dbReference type="SMART" id="SM00220">
    <property type="entry name" value="S_TKc"/>
    <property type="match status" value="1"/>
</dbReference>
<comment type="catalytic activity">
    <reaction evidence="12">
        <text>L-seryl-[protein] + ATP = O-phospho-L-seryl-[protein] + ADP + H(+)</text>
        <dbReference type="Rhea" id="RHEA:17989"/>
        <dbReference type="Rhea" id="RHEA-COMP:9863"/>
        <dbReference type="Rhea" id="RHEA-COMP:11604"/>
        <dbReference type="ChEBI" id="CHEBI:15378"/>
        <dbReference type="ChEBI" id="CHEBI:29999"/>
        <dbReference type="ChEBI" id="CHEBI:30616"/>
        <dbReference type="ChEBI" id="CHEBI:83421"/>
        <dbReference type="ChEBI" id="CHEBI:456216"/>
        <dbReference type="EC" id="2.7.11.1"/>
    </reaction>
</comment>
<feature type="compositionally biased region" description="Pro residues" evidence="14">
    <location>
        <begin position="315"/>
        <end position="326"/>
    </location>
</feature>
<dbReference type="Gene3D" id="3.30.200.20">
    <property type="entry name" value="Phosphorylase Kinase, domain 1"/>
    <property type="match status" value="1"/>
</dbReference>
<evidence type="ECO:0000256" key="8">
    <source>
        <dbReference type="ARBA" id="ARBA00022840"/>
    </source>
</evidence>
<dbReference type="Proteomes" id="UP001327560">
    <property type="component" value="Chromosome 1"/>
</dbReference>
<dbReference type="InterPro" id="IPR047117">
    <property type="entry name" value="PERK1-13-like"/>
</dbReference>
<evidence type="ECO:0000256" key="13">
    <source>
        <dbReference type="PROSITE-ProRule" id="PRU10141"/>
    </source>
</evidence>
<feature type="binding site" evidence="13">
    <location>
        <position position="401"/>
    </location>
    <ligand>
        <name>ATP</name>
        <dbReference type="ChEBI" id="CHEBI:30616"/>
    </ligand>
</feature>
<evidence type="ECO:0000259" key="15">
    <source>
        <dbReference type="PROSITE" id="PS50011"/>
    </source>
</evidence>
<dbReference type="PANTHER" id="PTHR47982">
    <property type="entry name" value="PROLINE-RICH RECEPTOR-LIKE PROTEIN KINASE PERK4"/>
    <property type="match status" value="1"/>
</dbReference>
<keyword evidence="9" id="KW-1133">Transmembrane helix</keyword>
<evidence type="ECO:0000256" key="2">
    <source>
        <dbReference type="ARBA" id="ARBA00012513"/>
    </source>
</evidence>
<protein>
    <recommendedName>
        <fullName evidence="2">non-specific serine/threonine protein kinase</fullName>
        <ecNumber evidence="2">2.7.11.1</ecNumber>
    </recommendedName>
</protein>
<dbReference type="Gene3D" id="1.10.510.10">
    <property type="entry name" value="Transferase(Phosphotransferase) domain 1"/>
    <property type="match status" value="2"/>
</dbReference>
<reference evidence="16 17" key="1">
    <citation type="submission" date="2023-10" db="EMBL/GenBank/DDBJ databases">
        <title>Chromosome-scale genome assembly provides insights into flower coloration mechanisms of Canna indica.</title>
        <authorList>
            <person name="Li C."/>
        </authorList>
    </citation>
    <scope>NUCLEOTIDE SEQUENCE [LARGE SCALE GENOMIC DNA]</scope>
    <source>
        <tissue evidence="16">Flower</tissue>
    </source>
</reference>
<keyword evidence="5" id="KW-0812">Transmembrane</keyword>
<dbReference type="GO" id="GO:0005524">
    <property type="term" value="F:ATP binding"/>
    <property type="evidence" value="ECO:0007669"/>
    <property type="project" value="UniProtKB-UniRule"/>
</dbReference>
<dbReference type="PROSITE" id="PS00108">
    <property type="entry name" value="PROTEIN_KINASE_ST"/>
    <property type="match status" value="1"/>
</dbReference>
<dbReference type="InterPro" id="IPR011009">
    <property type="entry name" value="Kinase-like_dom_sf"/>
</dbReference>
<keyword evidence="4" id="KW-0808">Transferase</keyword>
<evidence type="ECO:0000256" key="5">
    <source>
        <dbReference type="ARBA" id="ARBA00022692"/>
    </source>
</evidence>
<dbReference type="EMBL" id="CP136890">
    <property type="protein sequence ID" value="WOK93813.1"/>
    <property type="molecule type" value="Genomic_DNA"/>
</dbReference>
<feature type="compositionally biased region" description="Low complexity" evidence="14">
    <location>
        <begin position="329"/>
        <end position="343"/>
    </location>
</feature>
<dbReference type="SUPFAM" id="SSF56112">
    <property type="entry name" value="Protein kinase-like (PK-like)"/>
    <property type="match status" value="1"/>
</dbReference>
<dbReference type="EC" id="2.7.11.1" evidence="2"/>
<evidence type="ECO:0000256" key="14">
    <source>
        <dbReference type="SAM" id="MobiDB-lite"/>
    </source>
</evidence>
<keyword evidence="3" id="KW-0723">Serine/threonine-protein kinase</keyword>
<keyword evidence="7" id="KW-0418">Kinase</keyword>
<evidence type="ECO:0000256" key="3">
    <source>
        <dbReference type="ARBA" id="ARBA00022527"/>
    </source>
</evidence>
<keyword evidence="8 13" id="KW-0067">ATP-binding</keyword>
<evidence type="ECO:0000313" key="16">
    <source>
        <dbReference type="EMBL" id="WOK93813.1"/>
    </source>
</evidence>
<evidence type="ECO:0000256" key="11">
    <source>
        <dbReference type="ARBA" id="ARBA00047899"/>
    </source>
</evidence>
<evidence type="ECO:0000313" key="17">
    <source>
        <dbReference type="Proteomes" id="UP001327560"/>
    </source>
</evidence>
<organism evidence="16 17">
    <name type="scientific">Canna indica</name>
    <name type="common">Indian-shot</name>
    <dbReference type="NCBI Taxonomy" id="4628"/>
    <lineage>
        <taxon>Eukaryota</taxon>
        <taxon>Viridiplantae</taxon>
        <taxon>Streptophyta</taxon>
        <taxon>Embryophyta</taxon>
        <taxon>Tracheophyta</taxon>
        <taxon>Spermatophyta</taxon>
        <taxon>Magnoliopsida</taxon>
        <taxon>Liliopsida</taxon>
        <taxon>Zingiberales</taxon>
        <taxon>Cannaceae</taxon>
        <taxon>Canna</taxon>
    </lineage>
</organism>
<dbReference type="GO" id="GO:0004674">
    <property type="term" value="F:protein serine/threonine kinase activity"/>
    <property type="evidence" value="ECO:0007669"/>
    <property type="project" value="UniProtKB-KW"/>
</dbReference>
<dbReference type="FunFam" id="3.30.200.20:FF:000207">
    <property type="entry name" value="proline-rich receptor-like protein kinase PERK1"/>
    <property type="match status" value="1"/>
</dbReference>
<dbReference type="PANTHER" id="PTHR47982:SF69">
    <property type="entry name" value="NON-SPECIFIC SERINE_THREONINE PROTEIN KINASE"/>
    <property type="match status" value="1"/>
</dbReference>
<dbReference type="InterPro" id="IPR008271">
    <property type="entry name" value="Ser/Thr_kinase_AS"/>
</dbReference>
<dbReference type="InterPro" id="IPR017441">
    <property type="entry name" value="Protein_kinase_ATP_BS"/>
</dbReference>
<evidence type="ECO:0000256" key="4">
    <source>
        <dbReference type="ARBA" id="ARBA00022679"/>
    </source>
</evidence>
<dbReference type="PROSITE" id="PS00107">
    <property type="entry name" value="PROTEIN_KINASE_ATP"/>
    <property type="match status" value="1"/>
</dbReference>
<comment type="catalytic activity">
    <reaction evidence="11">
        <text>L-threonyl-[protein] + ATP = O-phospho-L-threonyl-[protein] + ADP + H(+)</text>
        <dbReference type="Rhea" id="RHEA:46608"/>
        <dbReference type="Rhea" id="RHEA-COMP:11060"/>
        <dbReference type="Rhea" id="RHEA-COMP:11605"/>
        <dbReference type="ChEBI" id="CHEBI:15378"/>
        <dbReference type="ChEBI" id="CHEBI:30013"/>
        <dbReference type="ChEBI" id="CHEBI:30616"/>
        <dbReference type="ChEBI" id="CHEBI:61977"/>
        <dbReference type="ChEBI" id="CHEBI:456216"/>
        <dbReference type="EC" id="2.7.11.1"/>
    </reaction>
</comment>
<gene>
    <name evidence="16" type="ORF">Cni_G02514</name>
</gene>
<feature type="region of interest" description="Disordered" evidence="14">
    <location>
        <begin position="312"/>
        <end position="349"/>
    </location>
</feature>
<accession>A0AAQ3JPJ3</accession>
<name>A0AAQ3JPJ3_9LILI</name>
<sequence>MRTPKCIYIENMLSRRLYFTSAELYLLKYHPSKTRAGHVLVDARPLSQSRLPYFGLFALRCSTSVHPSSGVSAHRDAASLHPSSGVSAHCCATSLHPSSGVSTSGRPSGSPGRLSPFVPTQPARVSSIGLASSPHPFQFFLPPAALPLRSISPIIAVPSVTRNTASSVTQNAISTAAQDASTFAQNAASALAPNAGYGLSFVLFLELDFNSFRCWGSGWRCGDHLSSPEIHVLLLEKEATAAAAAASTGKKSMIDKRDINLIECEVFSDDRYGEYWQQNPSPSADHFVKVHSGLPPPPPFALCPPWSSDSSGYLLPPPRPPPPPPNVISSSGGSRSNYSGSEVPLPPPSSGVPLGLSKFAFTYEELAMATDGFSSANLLGEGGFGYVHKGVLRNGMEVAVKQLKTGSGQGEREFQAEVEIISRVHHRHLVSLVGYCIAGGKRLLVYEYVPNNTLEFHLHGKCGPTMGWPTRLKIAVGSAKGLAYLHEDCYPKIIHRDIKAANILLDYIFEAKAKPFLTRAPNNGNYDALVDPNLGNNFNPNEMAQMVACAAACVRQSAKLRPTMSQLVLILMSEINIRSSEHYKEICLLKH</sequence>
<dbReference type="InterPro" id="IPR000719">
    <property type="entry name" value="Prot_kinase_dom"/>
</dbReference>
<dbReference type="GO" id="GO:0005886">
    <property type="term" value="C:plasma membrane"/>
    <property type="evidence" value="ECO:0007669"/>
    <property type="project" value="UniProtKB-SubCell"/>
</dbReference>
<evidence type="ECO:0000256" key="10">
    <source>
        <dbReference type="ARBA" id="ARBA00023136"/>
    </source>
</evidence>
<dbReference type="Pfam" id="PF07714">
    <property type="entry name" value="PK_Tyr_Ser-Thr"/>
    <property type="match status" value="1"/>
</dbReference>
<comment type="subcellular location">
    <subcellularLocation>
        <location evidence="1">Cell membrane</location>
        <topology evidence="1">Single-pass membrane protein</topology>
    </subcellularLocation>
</comment>
<dbReference type="InterPro" id="IPR001245">
    <property type="entry name" value="Ser-Thr/Tyr_kinase_cat_dom"/>
</dbReference>
<keyword evidence="6 13" id="KW-0547">Nucleotide-binding</keyword>
<evidence type="ECO:0000256" key="1">
    <source>
        <dbReference type="ARBA" id="ARBA00004162"/>
    </source>
</evidence>
<evidence type="ECO:0000256" key="7">
    <source>
        <dbReference type="ARBA" id="ARBA00022777"/>
    </source>
</evidence>
<keyword evidence="17" id="KW-1185">Reference proteome</keyword>
<feature type="domain" description="Protein kinase" evidence="15">
    <location>
        <begin position="373"/>
        <end position="591"/>
    </location>
</feature>
<evidence type="ECO:0000256" key="12">
    <source>
        <dbReference type="ARBA" id="ARBA00048679"/>
    </source>
</evidence>